<comment type="caution">
    <text evidence="5">The sequence shown here is derived from an EMBL/GenBank/DDBJ whole genome shotgun (WGS) entry which is preliminary data.</text>
</comment>
<dbReference type="InterPro" id="IPR003798">
    <property type="entry name" value="DNA_recombination_RmuC"/>
</dbReference>
<accession>A0A0G2B8Y9</accession>
<dbReference type="Pfam" id="PF02646">
    <property type="entry name" value="RmuC"/>
    <property type="match status" value="1"/>
</dbReference>
<protein>
    <recommendedName>
        <fullName evidence="7">RmuC-domain protein</fullName>
    </recommendedName>
</protein>
<dbReference type="Proteomes" id="UP000033870">
    <property type="component" value="Unassembled WGS sequence"/>
</dbReference>
<evidence type="ECO:0000256" key="3">
    <source>
        <dbReference type="ARBA" id="ARBA00023054"/>
    </source>
</evidence>
<keyword evidence="4" id="KW-0233">DNA recombination</keyword>
<sequence length="374" mass="42496">MSTTFVIILALALAALGGMLALLYRKIQTLSGPTQNTSNFFLLLQQQIQDLNKTVDSKMSEAYKAMHETREHLHRTLQDQYGQNTQFMQHITKESNKMISDITEKLANLDKTNQQVIGFSEQLGNLERILTHQKQRGNLGEAGLKLVLENILPPSAFALQHQFPDGDTVDAAIFTKDGLICVDAKFSLDNYERLIHETDEQTQAELEREFTKDLKRRIDETAKYIKPKHGTLEFAFMFIPAEAIYYDLLINEVGAVRVNTRNLIEYAFVERKVIIVSPTTFAAYLHTVLQGLQALKIEEGAKSIRHNVEMLQKHLLAYDDYMKKLGSGLGTVVGHFNHAYREFGKIDKDIVRITDGERGVEVLELERPKAEENA</sequence>
<name>A0A0G2B8Y9_9BACT</name>
<evidence type="ECO:0008006" key="7">
    <source>
        <dbReference type="Google" id="ProtNLM"/>
    </source>
</evidence>
<evidence type="ECO:0000313" key="5">
    <source>
        <dbReference type="EMBL" id="KKW41924.1"/>
    </source>
</evidence>
<evidence type="ECO:0000256" key="4">
    <source>
        <dbReference type="ARBA" id="ARBA00023172"/>
    </source>
</evidence>
<dbReference type="GO" id="GO:0006310">
    <property type="term" value="P:DNA recombination"/>
    <property type="evidence" value="ECO:0007669"/>
    <property type="project" value="UniProtKB-KW"/>
</dbReference>
<comment type="function">
    <text evidence="1">Involved in DNA recombination.</text>
</comment>
<dbReference type="PANTHER" id="PTHR30563:SF0">
    <property type="entry name" value="DNA RECOMBINATION PROTEIN RMUC"/>
    <property type="match status" value="1"/>
</dbReference>
<proteinExistence type="inferred from homology"/>
<dbReference type="STRING" id="1619044.UY92_C0012G0003"/>
<dbReference type="EMBL" id="LCRX01000012">
    <property type="protein sequence ID" value="KKW41924.1"/>
    <property type="molecule type" value="Genomic_DNA"/>
</dbReference>
<dbReference type="PANTHER" id="PTHR30563">
    <property type="entry name" value="DNA RECOMBINATION PROTEIN RMUC"/>
    <property type="match status" value="1"/>
</dbReference>
<keyword evidence="3" id="KW-0175">Coiled coil</keyword>
<comment type="similarity">
    <text evidence="2">Belongs to the RmuC family.</text>
</comment>
<evidence type="ECO:0000256" key="2">
    <source>
        <dbReference type="ARBA" id="ARBA00009840"/>
    </source>
</evidence>
<dbReference type="AlphaFoldDB" id="A0A0G2B8Y9"/>
<evidence type="ECO:0000256" key="1">
    <source>
        <dbReference type="ARBA" id="ARBA00003416"/>
    </source>
</evidence>
<reference evidence="5 6" key="1">
    <citation type="journal article" date="2015" name="Nature">
        <title>rRNA introns, odd ribosomes, and small enigmatic genomes across a large radiation of phyla.</title>
        <authorList>
            <person name="Brown C.T."/>
            <person name="Hug L.A."/>
            <person name="Thomas B.C."/>
            <person name="Sharon I."/>
            <person name="Castelle C.J."/>
            <person name="Singh A."/>
            <person name="Wilkins M.J."/>
            <person name="Williams K.H."/>
            <person name="Banfield J.F."/>
        </authorList>
    </citation>
    <scope>NUCLEOTIDE SEQUENCE [LARGE SCALE GENOMIC DNA]</scope>
</reference>
<gene>
    <name evidence="5" type="ORF">UY92_C0012G0003</name>
</gene>
<evidence type="ECO:0000313" key="6">
    <source>
        <dbReference type="Proteomes" id="UP000033870"/>
    </source>
</evidence>
<organism evidence="5 6">
    <name type="scientific">Candidatus Magasanikbacteria bacterium GW2011_GWA2_56_11</name>
    <dbReference type="NCBI Taxonomy" id="1619044"/>
    <lineage>
        <taxon>Bacteria</taxon>
        <taxon>Candidatus Magasanikiibacteriota</taxon>
    </lineage>
</organism>